<accession>A0A5C4T5A3</accession>
<dbReference type="InterPro" id="IPR020449">
    <property type="entry name" value="Tscrpt_reg_AraC-type_HTH"/>
</dbReference>
<dbReference type="PRINTS" id="PR00032">
    <property type="entry name" value="HTHARAC"/>
</dbReference>
<reference evidence="6 7" key="1">
    <citation type="submission" date="2019-05" db="EMBL/GenBank/DDBJ databases">
        <title>We sequenced the genome of Paenibacillus hemerocallicola KCTC 33185 for further insight into its adaptation and study the phylogeny of Paenibacillus.</title>
        <authorList>
            <person name="Narsing Rao M.P."/>
        </authorList>
    </citation>
    <scope>NUCLEOTIDE SEQUENCE [LARGE SCALE GENOMIC DNA]</scope>
    <source>
        <strain evidence="6 7">KCTC 33185</strain>
    </source>
</reference>
<dbReference type="Proteomes" id="UP000307943">
    <property type="component" value="Unassembled WGS sequence"/>
</dbReference>
<dbReference type="Gene3D" id="3.30.450.20">
    <property type="entry name" value="PAS domain"/>
    <property type="match status" value="1"/>
</dbReference>
<keyword evidence="4" id="KW-0812">Transmembrane</keyword>
<evidence type="ECO:0000256" key="3">
    <source>
        <dbReference type="ARBA" id="ARBA00023163"/>
    </source>
</evidence>
<dbReference type="PANTHER" id="PTHR43280:SF2">
    <property type="entry name" value="HTH-TYPE TRANSCRIPTIONAL REGULATOR EXSA"/>
    <property type="match status" value="1"/>
</dbReference>
<evidence type="ECO:0000313" key="7">
    <source>
        <dbReference type="Proteomes" id="UP000307943"/>
    </source>
</evidence>
<dbReference type="GO" id="GO:0003700">
    <property type="term" value="F:DNA-binding transcription factor activity"/>
    <property type="evidence" value="ECO:0007669"/>
    <property type="project" value="InterPro"/>
</dbReference>
<dbReference type="InterPro" id="IPR018060">
    <property type="entry name" value="HTH_AraC"/>
</dbReference>
<comment type="caution">
    <text evidence="6">The sequence shown here is derived from an EMBL/GenBank/DDBJ whole genome shotgun (WGS) entry which is preliminary data.</text>
</comment>
<organism evidence="6 7">
    <name type="scientific">Paenibacillus hemerocallicola</name>
    <dbReference type="NCBI Taxonomy" id="1172614"/>
    <lineage>
        <taxon>Bacteria</taxon>
        <taxon>Bacillati</taxon>
        <taxon>Bacillota</taxon>
        <taxon>Bacilli</taxon>
        <taxon>Bacillales</taxon>
        <taxon>Paenibacillaceae</taxon>
        <taxon>Paenibacillus</taxon>
    </lineage>
</organism>
<evidence type="ECO:0000256" key="1">
    <source>
        <dbReference type="ARBA" id="ARBA00023015"/>
    </source>
</evidence>
<feature type="transmembrane region" description="Helical" evidence="4">
    <location>
        <begin position="310"/>
        <end position="333"/>
    </location>
</feature>
<dbReference type="Pfam" id="PF12833">
    <property type="entry name" value="HTH_18"/>
    <property type="match status" value="1"/>
</dbReference>
<name>A0A5C4T5A3_9BACL</name>
<keyword evidence="7" id="KW-1185">Reference proteome</keyword>
<keyword evidence="3" id="KW-0804">Transcription</keyword>
<feature type="domain" description="HTH araC/xylS-type" evidence="5">
    <location>
        <begin position="672"/>
        <end position="770"/>
    </location>
</feature>
<dbReference type="InterPro" id="IPR009057">
    <property type="entry name" value="Homeodomain-like_sf"/>
</dbReference>
<proteinExistence type="predicted"/>
<evidence type="ECO:0000259" key="5">
    <source>
        <dbReference type="PROSITE" id="PS01124"/>
    </source>
</evidence>
<dbReference type="EMBL" id="VDCQ01000036">
    <property type="protein sequence ID" value="TNJ63900.1"/>
    <property type="molecule type" value="Genomic_DNA"/>
</dbReference>
<keyword evidence="4" id="KW-0472">Membrane</keyword>
<gene>
    <name evidence="6" type="ORF">FE784_23000</name>
</gene>
<dbReference type="PROSITE" id="PS01124">
    <property type="entry name" value="HTH_ARAC_FAMILY_2"/>
    <property type="match status" value="1"/>
</dbReference>
<evidence type="ECO:0000256" key="4">
    <source>
        <dbReference type="SAM" id="Phobius"/>
    </source>
</evidence>
<evidence type="ECO:0000313" key="6">
    <source>
        <dbReference type="EMBL" id="TNJ63900.1"/>
    </source>
</evidence>
<evidence type="ECO:0000256" key="2">
    <source>
        <dbReference type="ARBA" id="ARBA00023125"/>
    </source>
</evidence>
<protein>
    <submittedName>
        <fullName evidence="6">Helix-turn-helix domain-containing protein</fullName>
    </submittedName>
</protein>
<sequence length="777" mass="87524">MRLLNKMNSVFYRLFFSYAALLLVTTTAVGMTSYVFFTSSLNAEVEKVHSRMLSHTADQLSGNVLGKAQKLMLELATRPDVLYFFNNPIPGNYAKTKSISDDLLGIASMYPDIVDSVAVYYREGNAVISSKQGVAFLDSVPGKVAVSTEWIERMDRAGVPTLWIETRNVPVNVSSGGSGADLVTLVGSYPYNSTGEKAKGYYAVNLRAEAFTDMIRSSDETDRGQQWIVDREGHTVAVGNDRTEVLADSGAGVLREIAMSGRDTESLNRTLNGVDFLLTYRTLPYNSWKLVQATPVDDYNKNATAIQRTLLLVCLAAIVLGLIISQVLTLNMYSPLRSLLRTVKGLFGPTDPIGGKDENEYKLIDRAVANLSEKMSELEMTVRENVPIIRHNLVSGLLNRNMTNAGELAERLRFLHMSWPEPACCALIVGLDDLMLNGLSEEDKQIVIYNLVRELERTDGVSAQCTAISTSATEISAIVHSTERNESLLAGMLEKLFAYSEEHFRLQPAAAWGGWVEDPLRLHESYAQAKAGWSYRYFMPDRRLFPHSECSVREKSREEVPEALQEAFAEALRSRSPELVRQSVNELVARMERDCLSADYCHEKWKQWVNAYRQYVKDMNLKSSDVVDAESLERFQRISDIRDFREWLLDAALQTFRYVEERARSRGSESVERVKSFVEANLGQDLSLQVVSERVSLHPRYLSQLFKEETGVNFVDYVNRRRLEAAAQLIKKSELNVEQIAGSVGFNTPAYFIKKFKEAYGVTPKTYKINYTTSNQQ</sequence>
<dbReference type="GO" id="GO:0043565">
    <property type="term" value="F:sequence-specific DNA binding"/>
    <property type="evidence" value="ECO:0007669"/>
    <property type="project" value="InterPro"/>
</dbReference>
<keyword evidence="2" id="KW-0238">DNA-binding</keyword>
<dbReference type="RefSeq" id="WP_139604597.1">
    <property type="nucleotide sequence ID" value="NZ_VDCQ01000036.1"/>
</dbReference>
<dbReference type="OrthoDB" id="2659895at2"/>
<dbReference type="AlphaFoldDB" id="A0A5C4T5A3"/>
<dbReference type="Gene3D" id="1.10.10.60">
    <property type="entry name" value="Homeodomain-like"/>
    <property type="match status" value="2"/>
</dbReference>
<keyword evidence="4" id="KW-1133">Transmembrane helix</keyword>
<dbReference type="SMART" id="SM00342">
    <property type="entry name" value="HTH_ARAC"/>
    <property type="match status" value="1"/>
</dbReference>
<dbReference type="PANTHER" id="PTHR43280">
    <property type="entry name" value="ARAC-FAMILY TRANSCRIPTIONAL REGULATOR"/>
    <property type="match status" value="1"/>
</dbReference>
<keyword evidence="1" id="KW-0805">Transcription regulation</keyword>
<dbReference type="SUPFAM" id="SSF46689">
    <property type="entry name" value="Homeodomain-like"/>
    <property type="match status" value="2"/>
</dbReference>